<dbReference type="AlphaFoldDB" id="A0A0Q3THA6"/>
<dbReference type="EMBL" id="LMAW01002556">
    <property type="protein sequence ID" value="KQK79942.1"/>
    <property type="molecule type" value="Genomic_DNA"/>
</dbReference>
<accession>A0A0Q3THA6</accession>
<proteinExistence type="predicted"/>
<keyword evidence="2" id="KW-1185">Reference proteome</keyword>
<reference evidence="1 2" key="1">
    <citation type="submission" date="2015-10" db="EMBL/GenBank/DDBJ databases">
        <authorList>
            <person name="Gilbert D.G."/>
        </authorList>
    </citation>
    <scope>NUCLEOTIDE SEQUENCE [LARGE SCALE GENOMIC DNA]</scope>
    <source>
        <strain evidence="1">FVVF132</strain>
    </source>
</reference>
<dbReference type="PANTHER" id="PTHR47899:SF1">
    <property type="entry name" value="COILED-COIL DOMAIN-CONTAINING PROTEIN 171"/>
    <property type="match status" value="1"/>
</dbReference>
<sequence length="95" mass="10712">MVKSFMDVYQLASSRIDILLGETASHQLHTAAPKSKSQRACLHENENLQLVMVAGIKKEFKHHHGFKLGIQPDQICIPDILALQAQPDMLQFYAQ</sequence>
<dbReference type="PANTHER" id="PTHR47899">
    <property type="entry name" value="COILED-COIL DOMAIN-CONTAINING PROTEIN 171"/>
    <property type="match status" value="1"/>
</dbReference>
<protein>
    <submittedName>
        <fullName evidence="1">Uncharacterized protein</fullName>
    </submittedName>
</protein>
<name>A0A0Q3THA6_AMAAE</name>
<dbReference type="OrthoDB" id="287623at2759"/>
<gene>
    <name evidence="1" type="ORF">AAES_100950</name>
</gene>
<dbReference type="STRING" id="12930.A0A0Q3THA6"/>
<dbReference type="InterPro" id="IPR038820">
    <property type="entry name" value="CCDC171"/>
</dbReference>
<evidence type="ECO:0000313" key="2">
    <source>
        <dbReference type="Proteomes" id="UP000051836"/>
    </source>
</evidence>
<comment type="caution">
    <text evidence="1">The sequence shown here is derived from an EMBL/GenBank/DDBJ whole genome shotgun (WGS) entry which is preliminary data.</text>
</comment>
<dbReference type="Proteomes" id="UP000051836">
    <property type="component" value="Unassembled WGS sequence"/>
</dbReference>
<organism evidence="1 2">
    <name type="scientific">Amazona aestiva</name>
    <name type="common">Blue-fronted Amazon parrot</name>
    <dbReference type="NCBI Taxonomy" id="12930"/>
    <lineage>
        <taxon>Eukaryota</taxon>
        <taxon>Metazoa</taxon>
        <taxon>Chordata</taxon>
        <taxon>Craniata</taxon>
        <taxon>Vertebrata</taxon>
        <taxon>Euteleostomi</taxon>
        <taxon>Archelosauria</taxon>
        <taxon>Archosauria</taxon>
        <taxon>Dinosauria</taxon>
        <taxon>Saurischia</taxon>
        <taxon>Theropoda</taxon>
        <taxon>Coelurosauria</taxon>
        <taxon>Aves</taxon>
        <taxon>Neognathae</taxon>
        <taxon>Neoaves</taxon>
        <taxon>Telluraves</taxon>
        <taxon>Australaves</taxon>
        <taxon>Psittaciformes</taxon>
        <taxon>Psittacidae</taxon>
        <taxon>Amazona</taxon>
    </lineage>
</organism>
<evidence type="ECO:0000313" key="1">
    <source>
        <dbReference type="EMBL" id="KQK79942.1"/>
    </source>
</evidence>